<evidence type="ECO:0000313" key="1">
    <source>
        <dbReference type="EMBL" id="AJC22568.1"/>
    </source>
</evidence>
<sequence length="97" mass="9818">MPSLSVQIKRDHSAALNALLSKAVSQAAVESVAIPLSSLRVVSDDMHGEPVIVVSGPGETAACVDTARIRVRGEAGQSALSVALFAALNPSAKAAGR</sequence>
<dbReference type="Proteomes" id="UP000254589">
    <property type="component" value="Unassembled WGS sequence"/>
</dbReference>
<dbReference type="KEGG" id="ppul:RO07_22635"/>
<dbReference type="EMBL" id="UGSJ01000001">
    <property type="protein sequence ID" value="SUA93241.1"/>
    <property type="molecule type" value="Genomic_DNA"/>
</dbReference>
<dbReference type="AlphaFoldDB" id="A0AAJ4ZHC5"/>
<dbReference type="EMBL" id="CP010310">
    <property type="protein sequence ID" value="AJC22568.1"/>
    <property type="molecule type" value="Genomic_DNA"/>
</dbReference>
<keyword evidence="3" id="KW-1185">Reference proteome</keyword>
<proteinExistence type="predicted"/>
<gene>
    <name evidence="2" type="ORF">NCTC13159_04799</name>
    <name evidence="1" type="ORF">RO07_22635</name>
</gene>
<evidence type="ECO:0000313" key="4">
    <source>
        <dbReference type="Proteomes" id="UP000254589"/>
    </source>
</evidence>
<organism evidence="2 4">
    <name type="scientific">Pandoraea pulmonicola</name>
    <dbReference type="NCBI Taxonomy" id="93221"/>
    <lineage>
        <taxon>Bacteria</taxon>
        <taxon>Pseudomonadati</taxon>
        <taxon>Pseudomonadota</taxon>
        <taxon>Betaproteobacteria</taxon>
        <taxon>Burkholderiales</taxon>
        <taxon>Burkholderiaceae</taxon>
        <taxon>Pandoraea</taxon>
    </lineage>
</organism>
<protein>
    <submittedName>
        <fullName evidence="2">Uncharacterized protein</fullName>
    </submittedName>
</protein>
<name>A0AAJ4ZHC5_PANPU</name>
<accession>A0AAJ4ZHC5</accession>
<evidence type="ECO:0000313" key="2">
    <source>
        <dbReference type="EMBL" id="SUA93241.1"/>
    </source>
</evidence>
<dbReference type="Proteomes" id="UP000035086">
    <property type="component" value="Chromosome"/>
</dbReference>
<reference evidence="3" key="1">
    <citation type="submission" date="2014-12" db="EMBL/GenBank/DDBJ databases">
        <title>Complete Genome Sequencing of Pandoraea pulmonicola DSM 16583.</title>
        <authorList>
            <person name="Chan K.-G."/>
        </authorList>
    </citation>
    <scope>NUCLEOTIDE SEQUENCE [LARGE SCALE GENOMIC DNA]</scope>
    <source>
        <strain evidence="3">DSM 16583</strain>
    </source>
</reference>
<reference evidence="1" key="2">
    <citation type="submission" date="2016-11" db="EMBL/GenBank/DDBJ databases">
        <title>Complete Genome Sequencing of Pandoraea pulmonicola DSM 16583.</title>
        <authorList>
            <person name="Chan K.-G."/>
        </authorList>
    </citation>
    <scope>NUCLEOTIDE SEQUENCE</scope>
    <source>
        <strain evidence="1">DSM 16583</strain>
    </source>
</reference>
<evidence type="ECO:0000313" key="3">
    <source>
        <dbReference type="Proteomes" id="UP000035086"/>
    </source>
</evidence>
<reference evidence="2 4" key="3">
    <citation type="submission" date="2018-06" db="EMBL/GenBank/DDBJ databases">
        <authorList>
            <consortium name="Pathogen Informatics"/>
            <person name="Doyle S."/>
        </authorList>
    </citation>
    <scope>NUCLEOTIDE SEQUENCE [LARGE SCALE GENOMIC DNA]</scope>
    <source>
        <strain evidence="2 4">NCTC13159</strain>
    </source>
</reference>